<gene>
    <name evidence="2" type="ORF">BpHYR1_005389</name>
</gene>
<dbReference type="EMBL" id="REGN01004553">
    <property type="protein sequence ID" value="RNA17023.1"/>
    <property type="molecule type" value="Genomic_DNA"/>
</dbReference>
<dbReference type="AlphaFoldDB" id="A0A3M7R0F0"/>
<sequence length="92" mass="11151">MQHQNQMTKKRKRYSMEFKTKAIMKYKENESQMDVNNQEIENKPKSKRGRKPGSKSKKTIENEKRIRNDTNLNIKQQKIEKLNQEIIELEKN</sequence>
<evidence type="ECO:0000313" key="2">
    <source>
        <dbReference type="EMBL" id="RNA17023.1"/>
    </source>
</evidence>
<accession>A0A3M7R0F0</accession>
<comment type="caution">
    <text evidence="2">The sequence shown here is derived from an EMBL/GenBank/DDBJ whole genome shotgun (WGS) entry which is preliminary data.</text>
</comment>
<keyword evidence="3" id="KW-1185">Reference proteome</keyword>
<feature type="region of interest" description="Disordered" evidence="1">
    <location>
        <begin position="27"/>
        <end position="69"/>
    </location>
</feature>
<evidence type="ECO:0000256" key="1">
    <source>
        <dbReference type="SAM" id="MobiDB-lite"/>
    </source>
</evidence>
<proteinExistence type="predicted"/>
<reference evidence="2 3" key="1">
    <citation type="journal article" date="2018" name="Sci. Rep.">
        <title>Genomic signatures of local adaptation to the degree of environmental predictability in rotifers.</title>
        <authorList>
            <person name="Franch-Gras L."/>
            <person name="Hahn C."/>
            <person name="Garcia-Roger E.M."/>
            <person name="Carmona M.J."/>
            <person name="Serra M."/>
            <person name="Gomez A."/>
        </authorList>
    </citation>
    <scope>NUCLEOTIDE SEQUENCE [LARGE SCALE GENOMIC DNA]</scope>
    <source>
        <strain evidence="2">HYR1</strain>
    </source>
</reference>
<name>A0A3M7R0F0_BRAPC</name>
<feature type="compositionally biased region" description="Basic and acidic residues" evidence="1">
    <location>
        <begin position="58"/>
        <end position="68"/>
    </location>
</feature>
<organism evidence="2 3">
    <name type="scientific">Brachionus plicatilis</name>
    <name type="common">Marine rotifer</name>
    <name type="synonym">Brachionus muelleri</name>
    <dbReference type="NCBI Taxonomy" id="10195"/>
    <lineage>
        <taxon>Eukaryota</taxon>
        <taxon>Metazoa</taxon>
        <taxon>Spiralia</taxon>
        <taxon>Gnathifera</taxon>
        <taxon>Rotifera</taxon>
        <taxon>Eurotatoria</taxon>
        <taxon>Monogononta</taxon>
        <taxon>Pseudotrocha</taxon>
        <taxon>Ploima</taxon>
        <taxon>Brachionidae</taxon>
        <taxon>Brachionus</taxon>
    </lineage>
</organism>
<evidence type="ECO:0000313" key="3">
    <source>
        <dbReference type="Proteomes" id="UP000276133"/>
    </source>
</evidence>
<feature type="compositionally biased region" description="Basic residues" evidence="1">
    <location>
        <begin position="45"/>
        <end position="57"/>
    </location>
</feature>
<dbReference type="Proteomes" id="UP000276133">
    <property type="component" value="Unassembled WGS sequence"/>
</dbReference>
<protein>
    <submittedName>
        <fullName evidence="2">Uncharacterized protein</fullName>
    </submittedName>
</protein>